<dbReference type="InterPro" id="IPR025883">
    <property type="entry name" value="Cadherin-like_domain"/>
</dbReference>
<dbReference type="AlphaFoldDB" id="A0A6P7XB53"/>
<dbReference type="PANTHER" id="PTHR46016:SF1">
    <property type="entry name" value="RING-TYPE DOMAIN-CONTAINING PROTEIN"/>
    <property type="match status" value="1"/>
</dbReference>
<evidence type="ECO:0000259" key="1">
    <source>
        <dbReference type="Pfam" id="PF12733"/>
    </source>
</evidence>
<evidence type="ECO:0000313" key="2">
    <source>
        <dbReference type="Proteomes" id="UP000515156"/>
    </source>
</evidence>
<feature type="domain" description="Cadherin-like beta-sandwich-like" evidence="1">
    <location>
        <begin position="108"/>
        <end position="186"/>
    </location>
</feature>
<dbReference type="OrthoDB" id="9890395at2759"/>
<evidence type="ECO:0000313" key="3">
    <source>
        <dbReference type="RefSeq" id="XP_030050541.1"/>
    </source>
</evidence>
<protein>
    <submittedName>
        <fullName evidence="3">Uncharacterized protein LOC115464288</fullName>
    </submittedName>
</protein>
<dbReference type="KEGG" id="muo:115464288"/>
<feature type="domain" description="Cadherin-like beta-sandwich-like" evidence="1">
    <location>
        <begin position="18"/>
        <end position="91"/>
    </location>
</feature>
<dbReference type="GO" id="GO:0000209">
    <property type="term" value="P:protein polyubiquitination"/>
    <property type="evidence" value="ECO:0007669"/>
    <property type="project" value="TreeGrafter"/>
</dbReference>
<dbReference type="Proteomes" id="UP000515156">
    <property type="component" value="Chromosome 3"/>
</dbReference>
<dbReference type="PANTHER" id="PTHR46016">
    <property type="entry name" value="ZINC FINGER, RING/FYVE/PHD-TYPE"/>
    <property type="match status" value="1"/>
</dbReference>
<reference evidence="3" key="1">
    <citation type="submission" date="2025-08" db="UniProtKB">
        <authorList>
            <consortium name="RefSeq"/>
        </authorList>
    </citation>
    <scope>IDENTIFICATION</scope>
</reference>
<dbReference type="GO" id="GO:0061630">
    <property type="term" value="F:ubiquitin protein ligase activity"/>
    <property type="evidence" value="ECO:0007669"/>
    <property type="project" value="TreeGrafter"/>
</dbReference>
<dbReference type="Pfam" id="PF12733">
    <property type="entry name" value="Cadherin-like"/>
    <property type="match status" value="2"/>
</dbReference>
<dbReference type="GO" id="GO:0006511">
    <property type="term" value="P:ubiquitin-dependent protein catabolic process"/>
    <property type="evidence" value="ECO:0007669"/>
    <property type="project" value="TreeGrafter"/>
</dbReference>
<gene>
    <name evidence="3" type="primary">LOC115464288</name>
</gene>
<accession>A0A6P7XB53</accession>
<sequence length="447" mass="49886">MNNCDLEKFAISGGKLEPPFQPQVTHYKAIVASNVPKISLDLLTADNGASYNILGGDGSRVISLKEGINTICIEVTAEDGTTKKYVLEVTKLSSSCASLQGLKLSEDLQLLPSFASNVYEYSSTVPYYLSNISIQASISDSKMKVTVNGTDALKPVPLCTGDTLIEVLVFSADGTKSQVYQVIVTRLQLPCFISFTDVSDQTEYECPVSLTALYRPVSIRGSEPKHTFSAPYIDLLTRRLKIDPLDETLLGENWRLPEYELDIKISRATVHCCYAYRGCSSILKLSELGLHAKDCTCKPSPALDAQDVTESKWYKEHVASVQKPDHRVKHVIQFKKRRKIHEERKCRVASATLWCFARLVIIVAAMVDGAWVCITRDLLLFWQMHTGDFPEHQQVMLGVQGILIQLSWRYLYVSSEHVSLYKLEFTFSDLLLLLNLESVCTSSLSCG</sequence>
<name>A0A6P7XB53_9AMPH</name>
<dbReference type="RefSeq" id="XP_030050541.1">
    <property type="nucleotide sequence ID" value="XM_030194681.1"/>
</dbReference>
<proteinExistence type="predicted"/>
<dbReference type="InParanoid" id="A0A6P7XB53"/>
<organism evidence="2 3">
    <name type="scientific">Microcaecilia unicolor</name>
    <dbReference type="NCBI Taxonomy" id="1415580"/>
    <lineage>
        <taxon>Eukaryota</taxon>
        <taxon>Metazoa</taxon>
        <taxon>Chordata</taxon>
        <taxon>Craniata</taxon>
        <taxon>Vertebrata</taxon>
        <taxon>Euteleostomi</taxon>
        <taxon>Amphibia</taxon>
        <taxon>Gymnophiona</taxon>
        <taxon>Siphonopidae</taxon>
        <taxon>Microcaecilia</taxon>
    </lineage>
</organism>
<dbReference type="GeneID" id="115464288"/>
<keyword evidence="2" id="KW-1185">Reference proteome</keyword>
<dbReference type="InterPro" id="IPR051438">
    <property type="entry name" value="RNF_E3_ubiq-protein_ligase"/>
</dbReference>